<dbReference type="InterPro" id="IPR050111">
    <property type="entry name" value="C-type_lectin/snaclec_domain"/>
</dbReference>
<protein>
    <recommendedName>
        <fullName evidence="1">C-type lectin domain-containing protein</fullName>
    </recommendedName>
</protein>
<dbReference type="InterPro" id="IPR001304">
    <property type="entry name" value="C-type_lectin-like"/>
</dbReference>
<name>A0A812CPV2_ACAPH</name>
<accession>A0A812CPV2</accession>
<gene>
    <name evidence="2" type="ORF">SPHA_42772</name>
</gene>
<organism evidence="2 3">
    <name type="scientific">Acanthosepion pharaonis</name>
    <name type="common">Pharaoh cuttlefish</name>
    <name type="synonym">Sepia pharaonis</name>
    <dbReference type="NCBI Taxonomy" id="158019"/>
    <lineage>
        <taxon>Eukaryota</taxon>
        <taxon>Metazoa</taxon>
        <taxon>Spiralia</taxon>
        <taxon>Lophotrochozoa</taxon>
        <taxon>Mollusca</taxon>
        <taxon>Cephalopoda</taxon>
        <taxon>Coleoidea</taxon>
        <taxon>Decapodiformes</taxon>
        <taxon>Sepiida</taxon>
        <taxon>Sepiina</taxon>
        <taxon>Sepiidae</taxon>
        <taxon>Acanthosepion</taxon>
    </lineage>
</organism>
<dbReference type="Gene3D" id="3.10.100.10">
    <property type="entry name" value="Mannose-Binding Protein A, subunit A"/>
    <property type="match status" value="1"/>
</dbReference>
<dbReference type="EMBL" id="CAHIKZ030002107">
    <property type="protein sequence ID" value="CAE1281250.1"/>
    <property type="molecule type" value="Genomic_DNA"/>
</dbReference>
<dbReference type="PANTHER" id="PTHR22803">
    <property type="entry name" value="MANNOSE, PHOSPHOLIPASE, LECTIN RECEPTOR RELATED"/>
    <property type="match status" value="1"/>
</dbReference>
<comment type="caution">
    <text evidence="2">The sequence shown here is derived from an EMBL/GenBank/DDBJ whole genome shotgun (WGS) entry which is preliminary data.</text>
</comment>
<dbReference type="AlphaFoldDB" id="A0A812CPV2"/>
<keyword evidence="3" id="KW-1185">Reference proteome</keyword>
<dbReference type="SUPFAM" id="SSF56436">
    <property type="entry name" value="C-type lectin-like"/>
    <property type="match status" value="1"/>
</dbReference>
<sequence length="237" mass="26441">MRYFRLLRWCRRPFPLHSTSLSLSHSLSLPLSLIISLHISLPPFFSLPSLSSHPFSPPLSLSLDLSLIISLPISLPPSLPPSLSLPSLSLLSPFISPPLCLSPSHSFFLGINIYICIHVRVRLYEWLEGYLASLSNTSATWWTGLNDRNVEGVWKWADDSQTPPDMSLIKWNGQPDNKNGNENCAAIFYEGRYADLNCNTPASFICKKSLTGGANKIQTNTFSFLFLVTAFSTLLLK</sequence>
<dbReference type="Proteomes" id="UP000597762">
    <property type="component" value="Unassembled WGS sequence"/>
</dbReference>
<dbReference type="OrthoDB" id="6042110at2759"/>
<evidence type="ECO:0000313" key="2">
    <source>
        <dbReference type="EMBL" id="CAE1281250.1"/>
    </source>
</evidence>
<reference evidence="2" key="1">
    <citation type="submission" date="2021-01" db="EMBL/GenBank/DDBJ databases">
        <authorList>
            <person name="Li R."/>
            <person name="Bekaert M."/>
        </authorList>
    </citation>
    <scope>NUCLEOTIDE SEQUENCE</scope>
    <source>
        <strain evidence="2">Farmed</strain>
    </source>
</reference>
<proteinExistence type="predicted"/>
<evidence type="ECO:0000313" key="3">
    <source>
        <dbReference type="Proteomes" id="UP000597762"/>
    </source>
</evidence>
<feature type="domain" description="C-type lectin" evidence="1">
    <location>
        <begin position="130"/>
        <end position="207"/>
    </location>
</feature>
<evidence type="ECO:0000259" key="1">
    <source>
        <dbReference type="PROSITE" id="PS50041"/>
    </source>
</evidence>
<dbReference type="InterPro" id="IPR016187">
    <property type="entry name" value="CTDL_fold"/>
</dbReference>
<dbReference type="InterPro" id="IPR016186">
    <property type="entry name" value="C-type_lectin-like/link_sf"/>
</dbReference>
<dbReference type="PROSITE" id="PS50041">
    <property type="entry name" value="C_TYPE_LECTIN_2"/>
    <property type="match status" value="1"/>
</dbReference>
<dbReference type="Pfam" id="PF00059">
    <property type="entry name" value="Lectin_C"/>
    <property type="match status" value="1"/>
</dbReference>